<dbReference type="InParanoid" id="H6QRS5"/>
<protein>
    <submittedName>
        <fullName evidence="2">Uncharacterized protein</fullName>
    </submittedName>
</protein>
<dbReference type="EMBL" id="DS178285">
    <property type="protein sequence ID" value="EHS63372.1"/>
    <property type="molecule type" value="Genomic_DNA"/>
</dbReference>
<keyword evidence="3" id="KW-1185">Reference proteome</keyword>
<name>H6QRS5_PUCGT</name>
<feature type="compositionally biased region" description="Polar residues" evidence="1">
    <location>
        <begin position="67"/>
        <end position="76"/>
    </location>
</feature>
<accession>H6QRS5</accession>
<organism evidence="2 3">
    <name type="scientific">Puccinia graminis f. sp. tritici (strain CRL 75-36-700-3 / race SCCL)</name>
    <name type="common">Black stem rust fungus</name>
    <dbReference type="NCBI Taxonomy" id="418459"/>
    <lineage>
        <taxon>Eukaryota</taxon>
        <taxon>Fungi</taxon>
        <taxon>Dikarya</taxon>
        <taxon>Basidiomycota</taxon>
        <taxon>Pucciniomycotina</taxon>
        <taxon>Pucciniomycetes</taxon>
        <taxon>Pucciniales</taxon>
        <taxon>Pucciniaceae</taxon>
        <taxon>Puccinia</taxon>
    </lineage>
</organism>
<dbReference type="VEuPathDB" id="FungiDB:PGTG_21547"/>
<dbReference type="GeneID" id="13543033"/>
<sequence>MLGENPIVDARGCSQGDWGRLENVLVRYGAIDSSKKRRLCLVISSEAACQTPWRPSAVAFNFYTDSKTSPATNPLEATSKPVQDGLQLSS</sequence>
<proteinExistence type="predicted"/>
<dbReference type="HOGENOM" id="CLU_2441942_0_0_1"/>
<reference evidence="3" key="1">
    <citation type="journal article" date="2011" name="Proc. Natl. Acad. Sci. U.S.A.">
        <title>Obligate biotrophy features unraveled by the genomic analysis of rust fungi.</title>
        <authorList>
            <person name="Duplessis S."/>
            <person name="Cuomo C.A."/>
            <person name="Lin Y.-C."/>
            <person name="Aerts A."/>
            <person name="Tisserant E."/>
            <person name="Veneault-Fourrey C."/>
            <person name="Joly D.L."/>
            <person name="Hacquard S."/>
            <person name="Amselem J."/>
            <person name="Cantarel B.L."/>
            <person name="Chiu R."/>
            <person name="Coutinho P.M."/>
            <person name="Feau N."/>
            <person name="Field M."/>
            <person name="Frey P."/>
            <person name="Gelhaye E."/>
            <person name="Goldberg J."/>
            <person name="Grabherr M.G."/>
            <person name="Kodira C.D."/>
            <person name="Kohler A."/>
            <person name="Kuees U."/>
            <person name="Lindquist E.A."/>
            <person name="Lucas S.M."/>
            <person name="Mago R."/>
            <person name="Mauceli E."/>
            <person name="Morin E."/>
            <person name="Murat C."/>
            <person name="Pangilinan J.L."/>
            <person name="Park R."/>
            <person name="Pearson M."/>
            <person name="Quesneville H."/>
            <person name="Rouhier N."/>
            <person name="Sakthikumar S."/>
            <person name="Salamov A.A."/>
            <person name="Schmutz J."/>
            <person name="Selles B."/>
            <person name="Shapiro H."/>
            <person name="Tanguay P."/>
            <person name="Tuskan G.A."/>
            <person name="Henrissat B."/>
            <person name="Van de Peer Y."/>
            <person name="Rouze P."/>
            <person name="Ellis J.G."/>
            <person name="Dodds P.N."/>
            <person name="Schein J.E."/>
            <person name="Zhong S."/>
            <person name="Hamelin R.C."/>
            <person name="Grigoriev I.V."/>
            <person name="Szabo L.J."/>
            <person name="Martin F."/>
        </authorList>
    </citation>
    <scope>NUCLEOTIDE SEQUENCE [LARGE SCALE GENOMIC DNA]</scope>
    <source>
        <strain evidence="3">CRL 75-36-700-3 / race SCCL</strain>
    </source>
</reference>
<evidence type="ECO:0000313" key="3">
    <source>
        <dbReference type="Proteomes" id="UP000008783"/>
    </source>
</evidence>
<dbReference type="RefSeq" id="XP_003889810.1">
    <property type="nucleotide sequence ID" value="XM_003889761.1"/>
</dbReference>
<dbReference type="KEGG" id="pgr:PGTG_21547"/>
<dbReference type="Proteomes" id="UP000008783">
    <property type="component" value="Unassembled WGS sequence"/>
</dbReference>
<evidence type="ECO:0000313" key="2">
    <source>
        <dbReference type="EMBL" id="EHS63372.1"/>
    </source>
</evidence>
<evidence type="ECO:0000256" key="1">
    <source>
        <dbReference type="SAM" id="MobiDB-lite"/>
    </source>
</evidence>
<dbReference type="AlphaFoldDB" id="H6QRS5"/>
<feature type="region of interest" description="Disordered" evidence="1">
    <location>
        <begin position="67"/>
        <end position="90"/>
    </location>
</feature>
<gene>
    <name evidence="2" type="ORF">PGTG_21547</name>
</gene>